<dbReference type="InterPro" id="IPR001841">
    <property type="entry name" value="Znf_RING"/>
</dbReference>
<evidence type="ECO:0000256" key="2">
    <source>
        <dbReference type="ARBA" id="ARBA00022771"/>
    </source>
</evidence>
<keyword evidence="6" id="KW-1185">Reference proteome</keyword>
<keyword evidence="3" id="KW-0862">Zinc</keyword>
<dbReference type="Gene3D" id="3.30.40.10">
    <property type="entry name" value="Zinc/RING finger domain, C3HC4 (zinc finger)"/>
    <property type="match status" value="1"/>
</dbReference>
<sequence length="655" mass="75211">MECPICFLECKVFKVLQCGHYFCPQCVEAMRQAPSSPGGAPQNPGKLSHSRANLRCDDKDYSDGKKLDKKSEFENKEPTTNGHSESGIGNENSHKVTGGIPCPKCRRSTPLDYCMKNKYVCKLVCRTCDEEKLAEEFRWCQDCRLTTCSRCFVDKHIKTDPETSTIFMHSGSKWNDQNENYPQAVYCAKRLIQELKQADETVKNSQKYIAKYLEDLKEYLSVEIEQKIKSSLEPKEKLLKNLCKSYNVNPAIDISSFDTVKNSDYQTLLDELIKIADIADQSCDLLEESFQFKCLPYKQMSDLLIQSDKKDDNGVKKNKREQKVQKSSKLDLKLCRIVEHPQMKKPNDFCYLPDFNVVLIIDHEAGIFEVDAKTMACRSTSLKLKSQQFCRIRSIPEKLFGVRNVIAFNNQLSDKEWKIAFLDIEKAVGGDDLHFGRKVDQMLTFPDRSKINPTTACSQNGFYCATNKHLYHMKNPKDWGDSVYTCASSDFINLMCPTVPKSHIAETVQLFVSNRTWKSIDILLYNENIRRISASYRISTFNDENCVDDYFLAPLYEIDNVYADQHFTINKESILLANKKNSKLIVWSGLQEGNAEDEYDQKHGNFGAGNFELLFDVFTKFPQKIMRCPDFLIFISQSVSKPYVRQVEVSNICVT</sequence>
<dbReference type="PROSITE" id="PS00518">
    <property type="entry name" value="ZF_RING_1"/>
    <property type="match status" value="1"/>
</dbReference>
<evidence type="ECO:0000256" key="4">
    <source>
        <dbReference type="SAM" id="MobiDB-lite"/>
    </source>
</evidence>
<evidence type="ECO:0000313" key="7">
    <source>
        <dbReference type="WBParaSite" id="nRc.2.0.1.t21901-RA"/>
    </source>
</evidence>
<name>A0A915J626_ROMCU</name>
<evidence type="ECO:0000313" key="6">
    <source>
        <dbReference type="Proteomes" id="UP000887565"/>
    </source>
</evidence>
<dbReference type="InterPro" id="IPR017907">
    <property type="entry name" value="Znf_RING_CS"/>
</dbReference>
<organism evidence="6 7">
    <name type="scientific">Romanomermis culicivorax</name>
    <name type="common">Nematode worm</name>
    <dbReference type="NCBI Taxonomy" id="13658"/>
    <lineage>
        <taxon>Eukaryota</taxon>
        <taxon>Metazoa</taxon>
        <taxon>Ecdysozoa</taxon>
        <taxon>Nematoda</taxon>
        <taxon>Enoplea</taxon>
        <taxon>Dorylaimia</taxon>
        <taxon>Mermithida</taxon>
        <taxon>Mermithoidea</taxon>
        <taxon>Mermithidae</taxon>
        <taxon>Romanomermis</taxon>
    </lineage>
</organism>
<dbReference type="InterPro" id="IPR018957">
    <property type="entry name" value="Znf_C3HC4_RING-type"/>
</dbReference>
<keyword evidence="1" id="KW-0479">Metal-binding</keyword>
<dbReference type="SMART" id="SM00184">
    <property type="entry name" value="RING"/>
    <property type="match status" value="1"/>
</dbReference>
<protein>
    <submittedName>
        <fullName evidence="7">RING-type domain-containing protein</fullName>
    </submittedName>
</protein>
<dbReference type="Proteomes" id="UP000887565">
    <property type="component" value="Unplaced"/>
</dbReference>
<evidence type="ECO:0000259" key="5">
    <source>
        <dbReference type="SMART" id="SM00184"/>
    </source>
</evidence>
<feature type="region of interest" description="Disordered" evidence="4">
    <location>
        <begin position="34"/>
        <end position="97"/>
    </location>
</feature>
<reference evidence="7" key="1">
    <citation type="submission" date="2022-11" db="UniProtKB">
        <authorList>
            <consortium name="WormBaseParasite"/>
        </authorList>
    </citation>
    <scope>IDENTIFICATION</scope>
</reference>
<dbReference type="InterPro" id="IPR013083">
    <property type="entry name" value="Znf_RING/FYVE/PHD"/>
</dbReference>
<feature type="compositionally biased region" description="Polar residues" evidence="4">
    <location>
        <begin position="78"/>
        <end position="91"/>
    </location>
</feature>
<evidence type="ECO:0000256" key="3">
    <source>
        <dbReference type="ARBA" id="ARBA00022833"/>
    </source>
</evidence>
<proteinExistence type="predicted"/>
<evidence type="ECO:0000256" key="1">
    <source>
        <dbReference type="ARBA" id="ARBA00022723"/>
    </source>
</evidence>
<feature type="domain" description="RING-type" evidence="5">
    <location>
        <begin position="3"/>
        <end position="105"/>
    </location>
</feature>
<dbReference type="Pfam" id="PF00097">
    <property type="entry name" value="zf-C3HC4"/>
    <property type="match status" value="1"/>
</dbReference>
<dbReference type="WBParaSite" id="nRc.2.0.1.t21901-RA">
    <property type="protein sequence ID" value="nRc.2.0.1.t21901-RA"/>
    <property type="gene ID" value="nRc.2.0.1.g21901"/>
</dbReference>
<dbReference type="GO" id="GO:0008270">
    <property type="term" value="F:zinc ion binding"/>
    <property type="evidence" value="ECO:0007669"/>
    <property type="project" value="UniProtKB-KW"/>
</dbReference>
<feature type="compositionally biased region" description="Basic and acidic residues" evidence="4">
    <location>
        <begin position="54"/>
        <end position="77"/>
    </location>
</feature>
<dbReference type="AlphaFoldDB" id="A0A915J626"/>
<accession>A0A915J626</accession>
<keyword evidence="2" id="KW-0863">Zinc-finger</keyword>
<dbReference type="SUPFAM" id="SSF57850">
    <property type="entry name" value="RING/U-box"/>
    <property type="match status" value="1"/>
</dbReference>